<dbReference type="AlphaFoldDB" id="A0A6N2MJT9"/>
<gene>
    <name evidence="1" type="ORF">SVIM_LOCUS382537</name>
</gene>
<dbReference type="EMBL" id="CAADRP010001846">
    <property type="protein sequence ID" value="VFU54587.1"/>
    <property type="molecule type" value="Genomic_DNA"/>
</dbReference>
<reference evidence="1" key="1">
    <citation type="submission" date="2019-03" db="EMBL/GenBank/DDBJ databases">
        <authorList>
            <person name="Mank J."/>
            <person name="Almeida P."/>
        </authorList>
    </citation>
    <scope>NUCLEOTIDE SEQUENCE</scope>
    <source>
        <strain evidence="1">78183</strain>
    </source>
</reference>
<dbReference type="PANTHER" id="PTHR47604:SF1">
    <property type="entry name" value="ADENYLYL CYCLASE"/>
    <property type="match status" value="1"/>
</dbReference>
<sequence>MQVLSNARRLTRILKPQILLNSVPSDHKLIIYSQCHSLHSSSSRSLPSSGNYCFATVRDVMYSRTSKGSFCSASGGESTATEAVKKIYDDIIDSVNVRRTMAPNAWLWSLIENCKTREDIKLLFDALQNLRIFRLSNLRIHDNFNCNLCREVTKACARVGAVDFGKKALWKHNMYGLTPSIASANHLLSYAKHHNDVELMVDVMKLLEKNHIPLQPRDTESLWKTEKLRSGLMKQHTLVSAFSCAKGLILEGKPLDAAAVIQLLDQTLPDTKKSGMVVELQKLALAAVLKSGIPAMVNGLPNMGVEVNVNLEDLPIKEEIPC</sequence>
<organism evidence="1">
    <name type="scientific">Salix viminalis</name>
    <name type="common">Common osier</name>
    <name type="synonym">Basket willow</name>
    <dbReference type="NCBI Taxonomy" id="40686"/>
    <lineage>
        <taxon>Eukaryota</taxon>
        <taxon>Viridiplantae</taxon>
        <taxon>Streptophyta</taxon>
        <taxon>Embryophyta</taxon>
        <taxon>Tracheophyta</taxon>
        <taxon>Spermatophyta</taxon>
        <taxon>Magnoliopsida</taxon>
        <taxon>eudicotyledons</taxon>
        <taxon>Gunneridae</taxon>
        <taxon>Pentapetalae</taxon>
        <taxon>rosids</taxon>
        <taxon>fabids</taxon>
        <taxon>Malpighiales</taxon>
        <taxon>Salicaceae</taxon>
        <taxon>Saliceae</taxon>
        <taxon>Salix</taxon>
    </lineage>
</organism>
<dbReference type="PANTHER" id="PTHR47604">
    <property type="entry name" value="ADENYLYL CYCLASE"/>
    <property type="match status" value="1"/>
</dbReference>
<proteinExistence type="predicted"/>
<evidence type="ECO:0000313" key="1">
    <source>
        <dbReference type="EMBL" id="VFU54587.1"/>
    </source>
</evidence>
<accession>A0A6N2MJT9</accession>
<name>A0A6N2MJT9_SALVM</name>
<protein>
    <submittedName>
        <fullName evidence="1">Uncharacterized protein</fullName>
    </submittedName>
</protein>